<protein>
    <submittedName>
        <fullName evidence="2">Uncharacterized protein</fullName>
    </submittedName>
</protein>
<dbReference type="Pfam" id="PF07841">
    <property type="entry name" value="DM4_12"/>
    <property type="match status" value="1"/>
</dbReference>
<evidence type="ECO:0000313" key="2">
    <source>
        <dbReference type="EMBL" id="CAH2049128.1"/>
    </source>
</evidence>
<keyword evidence="3" id="KW-1185">Reference proteome</keyword>
<dbReference type="EMBL" id="OW152831">
    <property type="protein sequence ID" value="CAH2049128.1"/>
    <property type="molecule type" value="Genomic_DNA"/>
</dbReference>
<feature type="signal peptide" evidence="1">
    <location>
        <begin position="1"/>
        <end position="18"/>
    </location>
</feature>
<dbReference type="PANTHER" id="PTHR21398:SF1">
    <property type="entry name" value="FI03705P"/>
    <property type="match status" value="1"/>
</dbReference>
<accession>A0ABN8I987</accession>
<feature type="chain" id="PRO_5046965505" evidence="1">
    <location>
        <begin position="19"/>
        <end position="346"/>
    </location>
</feature>
<dbReference type="PANTHER" id="PTHR21398">
    <property type="entry name" value="AGAP007094-PA"/>
    <property type="match status" value="1"/>
</dbReference>
<sequence>MLIAVSFIHVCLEGVVWGVDSSDYVFHPRDHVERDFRKGNVALFARRICAVHVCVNEESLYTIQNSNMNLGGYEGLVLIITLIRAAWGDNEGVCNNESCDVSDGSLGNGTRSRPLSRTKRFIVFPDGSSFQLVFCVQTMAVIPIGDIFLFGNTAALAWNLPSDPKYFNIFKKYEKHAQRRGDSSKHIYYLDDTGKVLAKVPFKRPVIVNPAFAKRSTDDKVAFREKLKIKIDRMKMHEKQSRREFLNKEHLDKDSVDFHRKSRVELFEKIETLMNALGRDGRRCVLYKLCESAQSPRQGTFLQELFRVVFTLPKGPEFDAEEHKDYDKAHTKKNDCTSMYAGCEHF</sequence>
<dbReference type="SMART" id="SM00718">
    <property type="entry name" value="DM4_12"/>
    <property type="match status" value="1"/>
</dbReference>
<organism evidence="2 3">
    <name type="scientific">Iphiclides podalirius</name>
    <name type="common">scarce swallowtail</name>
    <dbReference type="NCBI Taxonomy" id="110791"/>
    <lineage>
        <taxon>Eukaryota</taxon>
        <taxon>Metazoa</taxon>
        <taxon>Ecdysozoa</taxon>
        <taxon>Arthropoda</taxon>
        <taxon>Hexapoda</taxon>
        <taxon>Insecta</taxon>
        <taxon>Pterygota</taxon>
        <taxon>Neoptera</taxon>
        <taxon>Endopterygota</taxon>
        <taxon>Lepidoptera</taxon>
        <taxon>Glossata</taxon>
        <taxon>Ditrysia</taxon>
        <taxon>Papilionoidea</taxon>
        <taxon>Papilionidae</taxon>
        <taxon>Papilioninae</taxon>
        <taxon>Iphiclides</taxon>
    </lineage>
</organism>
<evidence type="ECO:0000313" key="3">
    <source>
        <dbReference type="Proteomes" id="UP000837857"/>
    </source>
</evidence>
<feature type="non-terminal residue" evidence="2">
    <location>
        <position position="1"/>
    </location>
</feature>
<dbReference type="Proteomes" id="UP000837857">
    <property type="component" value="Chromosome 19"/>
</dbReference>
<keyword evidence="1" id="KW-0732">Signal</keyword>
<reference evidence="2" key="1">
    <citation type="submission" date="2022-03" db="EMBL/GenBank/DDBJ databases">
        <authorList>
            <person name="Martin H S."/>
        </authorList>
    </citation>
    <scope>NUCLEOTIDE SEQUENCE</scope>
</reference>
<dbReference type="InterPro" id="IPR006631">
    <property type="entry name" value="DM4_12"/>
</dbReference>
<evidence type="ECO:0000256" key="1">
    <source>
        <dbReference type="SAM" id="SignalP"/>
    </source>
</evidence>
<proteinExistence type="predicted"/>
<name>A0ABN8I987_9NEOP</name>
<gene>
    <name evidence="2" type="ORF">IPOD504_LOCUS6624</name>
</gene>